<proteinExistence type="predicted"/>
<dbReference type="InterPro" id="IPR021556">
    <property type="entry name" value="DUF2950"/>
</dbReference>
<feature type="compositionally biased region" description="Low complexity" evidence="1">
    <location>
        <begin position="90"/>
        <end position="110"/>
    </location>
</feature>
<dbReference type="Proteomes" id="UP000239724">
    <property type="component" value="Unassembled WGS sequence"/>
</dbReference>
<feature type="compositionally biased region" description="Basic residues" evidence="1">
    <location>
        <begin position="65"/>
        <end position="79"/>
    </location>
</feature>
<evidence type="ECO:0000256" key="1">
    <source>
        <dbReference type="SAM" id="MobiDB-lite"/>
    </source>
</evidence>
<evidence type="ECO:0000313" key="3">
    <source>
        <dbReference type="Proteomes" id="UP000239724"/>
    </source>
</evidence>
<evidence type="ECO:0008006" key="4">
    <source>
        <dbReference type="Google" id="ProtNLM"/>
    </source>
</evidence>
<protein>
    <recommendedName>
        <fullName evidence="4">DUF2950 domain-containing protein</fullName>
    </recommendedName>
</protein>
<sequence>MPFRHPPARPAPCARPRPGRPAHKRPGRPAHKRPERRDRTGRQTGRPPARAGLAPTGPPRPPGSPRRRSPPTGRPRGKARFPASTRGGRPASSGNAAPRAAPPASSSGPPAAGPGLVAAMPVAAMPVAAVSVGDRGGAVKILPRNLLLPAVLAAWTALAAASGLCARPAPAERSFASPQEAAAALAAATRTHDAAALRAIFGPGNDALLSSGDRYADQEQERRFADAYAAAHTLSPQGAGRMQLIVGENHWPLPIPIVERNGRWMFDTQAGADEIVDRRIGHNELAAIRTCLTYVDAQHDYFERMRQKTGTGVYAERLVSTPGRQDGLYWPEEAGTPESPLGPLVETAQAEGYPGVTAGGRRVPYQGYYFRVLSAQGPDAPGGAKDYIQAGRMTGGFAMIAWPASYGASGIMTFLVNQDGTVFQKDLGPDTDRIVPRIQRFDPDVSWAVVEVKDQ</sequence>
<dbReference type="AlphaFoldDB" id="A0A2S6NJL1"/>
<feature type="compositionally biased region" description="Low complexity" evidence="1">
    <location>
        <begin position="44"/>
        <end position="55"/>
    </location>
</feature>
<accession>A0A2S6NJL1</accession>
<feature type="region of interest" description="Disordered" evidence="1">
    <location>
        <begin position="1"/>
        <end position="110"/>
    </location>
</feature>
<feature type="compositionally biased region" description="Basic residues" evidence="1">
    <location>
        <begin position="17"/>
        <end position="34"/>
    </location>
</feature>
<organism evidence="2 3">
    <name type="scientific">Rhodopila globiformis</name>
    <name type="common">Rhodopseudomonas globiformis</name>
    <dbReference type="NCBI Taxonomy" id="1071"/>
    <lineage>
        <taxon>Bacteria</taxon>
        <taxon>Pseudomonadati</taxon>
        <taxon>Pseudomonadota</taxon>
        <taxon>Alphaproteobacteria</taxon>
        <taxon>Acetobacterales</taxon>
        <taxon>Acetobacteraceae</taxon>
        <taxon>Rhodopila</taxon>
    </lineage>
</organism>
<gene>
    <name evidence="2" type="ORF">CCS01_08990</name>
</gene>
<comment type="caution">
    <text evidence="2">The sequence shown here is derived from an EMBL/GenBank/DDBJ whole genome shotgun (WGS) entry which is preliminary data.</text>
</comment>
<evidence type="ECO:0000313" key="2">
    <source>
        <dbReference type="EMBL" id="PPQ35027.1"/>
    </source>
</evidence>
<dbReference type="EMBL" id="NHRY01000080">
    <property type="protein sequence ID" value="PPQ35027.1"/>
    <property type="molecule type" value="Genomic_DNA"/>
</dbReference>
<name>A0A2S6NJL1_RHOGL</name>
<dbReference type="Pfam" id="PF11453">
    <property type="entry name" value="DUF2950"/>
    <property type="match status" value="1"/>
</dbReference>
<feature type="compositionally biased region" description="Pro residues" evidence="1">
    <location>
        <begin position="1"/>
        <end position="15"/>
    </location>
</feature>
<keyword evidence="3" id="KW-1185">Reference proteome</keyword>
<reference evidence="2 3" key="1">
    <citation type="journal article" date="2018" name="Arch. Microbiol.">
        <title>New insights into the metabolic potential of the phototrophic purple bacterium Rhodopila globiformis DSM 161(T) from its draft genome sequence and evidence for a vanadium-dependent nitrogenase.</title>
        <authorList>
            <person name="Imhoff J.F."/>
            <person name="Rahn T."/>
            <person name="Kunzel S."/>
            <person name="Neulinger S.C."/>
        </authorList>
    </citation>
    <scope>NUCLEOTIDE SEQUENCE [LARGE SCALE GENOMIC DNA]</scope>
    <source>
        <strain evidence="2 3">DSM 161</strain>
    </source>
</reference>